<dbReference type="PANTHER" id="PTHR11669">
    <property type="entry name" value="REPLICATION FACTOR C / DNA POLYMERASE III GAMMA-TAU SUBUNIT"/>
    <property type="match status" value="1"/>
</dbReference>
<dbReference type="InterPro" id="IPR027417">
    <property type="entry name" value="P-loop_NTPase"/>
</dbReference>
<dbReference type="EMBL" id="LBXW01000001">
    <property type="protein sequence ID" value="KKR39905.1"/>
    <property type="molecule type" value="Genomic_DNA"/>
</dbReference>
<dbReference type="Gene3D" id="3.40.50.300">
    <property type="entry name" value="P-loop containing nucleotide triphosphate hydrolases"/>
    <property type="match status" value="1"/>
</dbReference>
<dbReference type="Pfam" id="PF13177">
    <property type="entry name" value="DNA_pol3_delta2"/>
    <property type="match status" value="1"/>
</dbReference>
<name>A0A0G0SYK1_9BACT</name>
<dbReference type="Proteomes" id="UP000034687">
    <property type="component" value="Unassembled WGS sequence"/>
</dbReference>
<comment type="caution">
    <text evidence="1">The sequence shown here is derived from an EMBL/GenBank/DDBJ whole genome shotgun (WGS) entry which is preliminary data.</text>
</comment>
<accession>A0A0G0SYK1</accession>
<proteinExistence type="predicted"/>
<evidence type="ECO:0000313" key="1">
    <source>
        <dbReference type="EMBL" id="KKR39905.1"/>
    </source>
</evidence>
<protein>
    <submittedName>
        <fullName evidence="1">Polymerase III, delta prime subunit protein</fullName>
    </submittedName>
</protein>
<dbReference type="GO" id="GO:0006261">
    <property type="term" value="P:DNA-templated DNA replication"/>
    <property type="evidence" value="ECO:0007669"/>
    <property type="project" value="TreeGrafter"/>
</dbReference>
<evidence type="ECO:0000313" key="2">
    <source>
        <dbReference type="Proteomes" id="UP000034687"/>
    </source>
</evidence>
<dbReference type="AlphaFoldDB" id="A0A0G0SYK1"/>
<dbReference type="SUPFAM" id="SSF52540">
    <property type="entry name" value="P-loop containing nucleoside triphosphate hydrolases"/>
    <property type="match status" value="1"/>
</dbReference>
<gene>
    <name evidence="1" type="ORF">UT72_C0001G0007</name>
</gene>
<dbReference type="InterPro" id="IPR050238">
    <property type="entry name" value="DNA_Rep/Repair_Clamp_Loader"/>
</dbReference>
<dbReference type="PATRIC" id="fig|1618575.3.peg.7"/>
<dbReference type="PANTHER" id="PTHR11669:SF8">
    <property type="entry name" value="DNA POLYMERASE III SUBUNIT DELTA"/>
    <property type="match status" value="1"/>
</dbReference>
<sequence>MHAYLIVGTDIEEVKAKSEELAKKLKAKIFEFPLQKIGDVRSLESFTKLKVSEPTATILYSIEVATEEALNALLKNLEEPQENLFYILTTTSVHKVLPTIVSRCQIIKVKSEKLKVKSEEIENFLEMSVGGKLAYLDKIRDRKEAVSFLENLILVYHQKLHESTDNYAEIAQNIDQISKTLNNIKANGNVTLQLANLAVNGV</sequence>
<organism evidence="1 2">
    <name type="scientific">Candidatus Woesebacteria bacterium GW2011_GWB1_40_101</name>
    <dbReference type="NCBI Taxonomy" id="1618575"/>
    <lineage>
        <taxon>Bacteria</taxon>
        <taxon>Candidatus Woeseibacteriota</taxon>
    </lineage>
</organism>
<reference evidence="1 2" key="1">
    <citation type="journal article" date="2015" name="Nature">
        <title>rRNA introns, odd ribosomes, and small enigmatic genomes across a large radiation of phyla.</title>
        <authorList>
            <person name="Brown C.T."/>
            <person name="Hug L.A."/>
            <person name="Thomas B.C."/>
            <person name="Sharon I."/>
            <person name="Castelle C.J."/>
            <person name="Singh A."/>
            <person name="Wilkins M.J."/>
            <person name="Williams K.H."/>
            <person name="Banfield J.F."/>
        </authorList>
    </citation>
    <scope>NUCLEOTIDE SEQUENCE [LARGE SCALE GENOMIC DNA]</scope>
</reference>